<comment type="caution">
    <text evidence="1">The sequence shown here is derived from an EMBL/GenBank/DDBJ whole genome shotgun (WGS) entry which is preliminary data.</text>
</comment>
<accession>A0A9D4R774</accession>
<organism evidence="1 2">
    <name type="scientific">Dreissena polymorpha</name>
    <name type="common">Zebra mussel</name>
    <name type="synonym">Mytilus polymorpha</name>
    <dbReference type="NCBI Taxonomy" id="45954"/>
    <lineage>
        <taxon>Eukaryota</taxon>
        <taxon>Metazoa</taxon>
        <taxon>Spiralia</taxon>
        <taxon>Lophotrochozoa</taxon>
        <taxon>Mollusca</taxon>
        <taxon>Bivalvia</taxon>
        <taxon>Autobranchia</taxon>
        <taxon>Heteroconchia</taxon>
        <taxon>Euheterodonta</taxon>
        <taxon>Imparidentia</taxon>
        <taxon>Neoheterodontei</taxon>
        <taxon>Myida</taxon>
        <taxon>Dreissenoidea</taxon>
        <taxon>Dreissenidae</taxon>
        <taxon>Dreissena</taxon>
    </lineage>
</organism>
<reference evidence="1" key="1">
    <citation type="journal article" date="2019" name="bioRxiv">
        <title>The Genome of the Zebra Mussel, Dreissena polymorpha: A Resource for Invasive Species Research.</title>
        <authorList>
            <person name="McCartney M.A."/>
            <person name="Auch B."/>
            <person name="Kono T."/>
            <person name="Mallez S."/>
            <person name="Zhang Y."/>
            <person name="Obille A."/>
            <person name="Becker A."/>
            <person name="Abrahante J.E."/>
            <person name="Garbe J."/>
            <person name="Badalamenti J.P."/>
            <person name="Herman A."/>
            <person name="Mangelson H."/>
            <person name="Liachko I."/>
            <person name="Sullivan S."/>
            <person name="Sone E.D."/>
            <person name="Koren S."/>
            <person name="Silverstein K.A.T."/>
            <person name="Beckman K.B."/>
            <person name="Gohl D.M."/>
        </authorList>
    </citation>
    <scope>NUCLEOTIDE SEQUENCE</scope>
    <source>
        <strain evidence="1">Duluth1</strain>
        <tissue evidence="1">Whole animal</tissue>
    </source>
</reference>
<dbReference type="EMBL" id="JAIWYP010000003">
    <property type="protein sequence ID" value="KAH3856798.1"/>
    <property type="molecule type" value="Genomic_DNA"/>
</dbReference>
<dbReference type="Proteomes" id="UP000828390">
    <property type="component" value="Unassembled WGS sequence"/>
</dbReference>
<name>A0A9D4R774_DREPO</name>
<gene>
    <name evidence="1" type="ORF">DPMN_099393</name>
</gene>
<proteinExistence type="predicted"/>
<protein>
    <submittedName>
        <fullName evidence="1">Uncharacterized protein</fullName>
    </submittedName>
</protein>
<reference evidence="1" key="2">
    <citation type="submission" date="2020-11" db="EMBL/GenBank/DDBJ databases">
        <authorList>
            <person name="McCartney M.A."/>
            <person name="Auch B."/>
            <person name="Kono T."/>
            <person name="Mallez S."/>
            <person name="Becker A."/>
            <person name="Gohl D.M."/>
            <person name="Silverstein K.A.T."/>
            <person name="Koren S."/>
            <person name="Bechman K.B."/>
            <person name="Herman A."/>
            <person name="Abrahante J.E."/>
            <person name="Garbe J."/>
        </authorList>
    </citation>
    <scope>NUCLEOTIDE SEQUENCE</scope>
    <source>
        <strain evidence="1">Duluth1</strain>
        <tissue evidence="1">Whole animal</tissue>
    </source>
</reference>
<keyword evidence="2" id="KW-1185">Reference proteome</keyword>
<evidence type="ECO:0000313" key="1">
    <source>
        <dbReference type="EMBL" id="KAH3856798.1"/>
    </source>
</evidence>
<sequence length="56" mass="6783">MFNARQLHLIHISEPPDKSYRTLDYSKFQPNALSQQMIYLDCQSNMYLQKTWTQMQ</sequence>
<dbReference type="AlphaFoldDB" id="A0A9D4R774"/>
<evidence type="ECO:0000313" key="2">
    <source>
        <dbReference type="Proteomes" id="UP000828390"/>
    </source>
</evidence>